<name>A0ABP0NHA6_9DINO</name>
<sequence length="855" mass="97305">MSPETPLGQLCTYFETVVDRSNLGDHVNKVFEDRSVFEKVVKTLVVERFDAAGTLRPTLSLVPQTSLQELWLPLHLFDISPDAKNGFYPQNSQFAKHFREFLGGYIPRECVEIKFPYAPPSREIESCSIGFVDGQTKVLLMTSILAFIHELEWSEAQELQNPDVLKMLESFRWVRCSYTFYSNPTMHFLQSLKIGHVSAEKTSPSAITFMADLKMSIELEKRQMRPGSRQATKDLLNKVVAEYNRLCTLKSHRIDQQKKMMCYNMIDNPIYAGKDFFREILEVTEETTLLWVKRKNAQLNEQQHLQLFDVVCLWLHLVPKMSAEFPQAVMDQHWELFMKGSLDADLTTVMKSAEPFDWRRINFILEVRGVTLETFISEAQDRQRSALSKSLQAAFLAWQEQLQSDQIQFEQELILRDGEKEFKEEDEEKFKDEKKEEPSDDDDSENDEKAAADDVDVRDVRYQMEILGLAEQAAGNRVMCASVLLDLPCEELNSRIANQVHDACRAGQLQLPSFPDFTPIVTALKQGPSEAVEKSYKVCKVVDSNKLAVLQLYAQRWIDEDQTREQATQIINDHNSKFNANGDFLQGEAQRLSLRTEKVKEEPEAKRIKIEDADTCTEADITKLVGSQKMNLNNSSELLTCADGATLYILSKGKNEFQPHRELFSFGSGEWRSGSEATEAMADSSGRWFKFVAAMDCIVLLEKKDIPEHLTQCPSVDRPTMLRKLLLDLEDCGEVNLKVSHHAFSGTGDQKVLQPDKPLCFLLDERKGGQDEEKKKPKKEGKKGKPKKKDQQVPTFKNFGALLNVAKLKGVSKMVIGWRMRLDSADGSKTLAPIRPICCLAGSLSLEQSNVRLMG</sequence>
<keyword evidence="4" id="KW-1185">Reference proteome</keyword>
<feature type="region of interest" description="Disordered" evidence="1">
    <location>
        <begin position="768"/>
        <end position="791"/>
    </location>
</feature>
<dbReference type="Proteomes" id="UP001642484">
    <property type="component" value="Unassembled WGS sequence"/>
</dbReference>
<dbReference type="EMBL" id="CAXAMN010021784">
    <property type="protein sequence ID" value="CAK9063372.1"/>
    <property type="molecule type" value="Genomic_DNA"/>
</dbReference>
<protein>
    <submittedName>
        <fullName evidence="2">Uncharacterized protein</fullName>
    </submittedName>
</protein>
<reference evidence="2 4" key="1">
    <citation type="submission" date="2024-02" db="EMBL/GenBank/DDBJ databases">
        <authorList>
            <person name="Chen Y."/>
            <person name="Shah S."/>
            <person name="Dougan E. K."/>
            <person name="Thang M."/>
            <person name="Chan C."/>
        </authorList>
    </citation>
    <scope>NUCLEOTIDE SEQUENCE [LARGE SCALE GENOMIC DNA]</scope>
</reference>
<feature type="region of interest" description="Disordered" evidence="1">
    <location>
        <begin position="421"/>
        <end position="454"/>
    </location>
</feature>
<feature type="compositionally biased region" description="Basic and acidic residues" evidence="1">
    <location>
        <begin position="421"/>
        <end position="437"/>
    </location>
</feature>
<feature type="compositionally biased region" description="Basic residues" evidence="1">
    <location>
        <begin position="776"/>
        <end position="788"/>
    </location>
</feature>
<comment type="caution">
    <text evidence="2">The sequence shown here is derived from an EMBL/GenBank/DDBJ whole genome shotgun (WGS) entry which is preliminary data.</text>
</comment>
<evidence type="ECO:0000313" key="3">
    <source>
        <dbReference type="EMBL" id="CAK9063372.1"/>
    </source>
</evidence>
<organism evidence="2 4">
    <name type="scientific">Durusdinium trenchii</name>
    <dbReference type="NCBI Taxonomy" id="1381693"/>
    <lineage>
        <taxon>Eukaryota</taxon>
        <taxon>Sar</taxon>
        <taxon>Alveolata</taxon>
        <taxon>Dinophyceae</taxon>
        <taxon>Suessiales</taxon>
        <taxon>Symbiodiniaceae</taxon>
        <taxon>Durusdinium</taxon>
    </lineage>
</organism>
<accession>A0ABP0NHA6</accession>
<evidence type="ECO:0000313" key="4">
    <source>
        <dbReference type="Proteomes" id="UP001642484"/>
    </source>
</evidence>
<gene>
    <name evidence="2" type="ORF">CCMP2556_LOCUS31054</name>
    <name evidence="3" type="ORF">CCMP2556_LOCUS31150</name>
</gene>
<evidence type="ECO:0000256" key="1">
    <source>
        <dbReference type="SAM" id="MobiDB-lite"/>
    </source>
</evidence>
<dbReference type="EMBL" id="CAXAMN010021762">
    <property type="protein sequence ID" value="CAK9063160.1"/>
    <property type="molecule type" value="Genomic_DNA"/>
</dbReference>
<proteinExistence type="predicted"/>
<evidence type="ECO:0000313" key="2">
    <source>
        <dbReference type="EMBL" id="CAK9063160.1"/>
    </source>
</evidence>